<dbReference type="STRING" id="288768.SAMEA3906486_04963"/>
<keyword evidence="1" id="KW-0732">Signal</keyword>
<reference evidence="4 5" key="1">
    <citation type="submission" date="2016-04" db="EMBL/GenBank/DDBJ databases">
        <authorList>
            <consortium name="Pathogen Informatics"/>
        </authorList>
    </citation>
    <scope>NUCLEOTIDE SEQUENCE [LARGE SCALE GENOMIC DNA]</scope>
    <source>
        <strain evidence="4 5">H050680373</strain>
        <strain evidence="3 6">NCTC13364</strain>
    </source>
</reference>
<proteinExistence type="predicted"/>
<gene>
    <name evidence="3" type="ORF">SAMEA1982600_02753</name>
    <name evidence="4" type="ORF">SAMEA3906486_04963</name>
</gene>
<dbReference type="Proteomes" id="UP000076848">
    <property type="component" value="Unassembled WGS sequence"/>
</dbReference>
<protein>
    <submittedName>
        <fullName evidence="4">Lipoprotein</fullName>
    </submittedName>
</protein>
<dbReference type="PANTHER" id="PTHR15629">
    <property type="entry name" value="SH3YL1 PROTEIN"/>
    <property type="match status" value="1"/>
</dbReference>
<dbReference type="InterPro" id="IPR051702">
    <property type="entry name" value="SH3_domain_YSC84-like"/>
</dbReference>
<feature type="signal peptide" evidence="1">
    <location>
        <begin position="1"/>
        <end position="26"/>
    </location>
</feature>
<keyword evidence="4" id="KW-0449">Lipoprotein</keyword>
<dbReference type="EMBL" id="FKBS01000014">
    <property type="protein sequence ID" value="SAI33908.1"/>
    <property type="molecule type" value="Genomic_DNA"/>
</dbReference>
<evidence type="ECO:0000313" key="4">
    <source>
        <dbReference type="EMBL" id="SAI73980.1"/>
    </source>
</evidence>
<feature type="chain" id="PRO_5010450989" evidence="1">
    <location>
        <begin position="27"/>
        <end position="198"/>
    </location>
</feature>
<name>A0A157SU57_9BORD</name>
<sequence length="198" mass="20180">MFGSSSILRRSGLAAATVALAGLTFAGCTTNTQNNSATPAQQRSEINSGADATLSKLYQASPQSRELVQRAKGVLVFPAVIGGGFIVAGEYGKGVLRVGGQPVSYYTTAGGSIGFQAGAQSRATVLLFMTDAALKKFRESNGWTVGADATVAVAKIGANGSIDSNTYQQSVVGFVMNNAGLMAGVSIDGSKITRDTGL</sequence>
<feature type="domain" description="Ysc84 actin-binding" evidence="2">
    <location>
        <begin position="110"/>
        <end position="196"/>
    </location>
</feature>
<dbReference type="InterPro" id="IPR007461">
    <property type="entry name" value="Ysc84_actin-binding"/>
</dbReference>
<keyword evidence="5" id="KW-1185">Reference proteome</keyword>
<evidence type="ECO:0000313" key="5">
    <source>
        <dbReference type="Proteomes" id="UP000076848"/>
    </source>
</evidence>
<dbReference type="Pfam" id="PF04366">
    <property type="entry name" value="Ysc84"/>
    <property type="match status" value="1"/>
</dbReference>
<dbReference type="CDD" id="cd11524">
    <property type="entry name" value="SYLF"/>
    <property type="match status" value="1"/>
</dbReference>
<dbReference type="Proteomes" id="UP000077037">
    <property type="component" value="Unassembled WGS sequence"/>
</dbReference>
<accession>A0A157SU57</accession>
<dbReference type="EMBL" id="FKIF01000009">
    <property type="protein sequence ID" value="SAI73980.1"/>
    <property type="molecule type" value="Genomic_DNA"/>
</dbReference>
<evidence type="ECO:0000313" key="3">
    <source>
        <dbReference type="EMBL" id="SAI33908.1"/>
    </source>
</evidence>
<organism evidence="4 5">
    <name type="scientific">Bordetella ansorpii</name>
    <dbReference type="NCBI Taxonomy" id="288768"/>
    <lineage>
        <taxon>Bacteria</taxon>
        <taxon>Pseudomonadati</taxon>
        <taxon>Pseudomonadota</taxon>
        <taxon>Betaproteobacteria</taxon>
        <taxon>Burkholderiales</taxon>
        <taxon>Alcaligenaceae</taxon>
        <taxon>Bordetella</taxon>
    </lineage>
</organism>
<dbReference type="GO" id="GO:0035091">
    <property type="term" value="F:phosphatidylinositol binding"/>
    <property type="evidence" value="ECO:0007669"/>
    <property type="project" value="TreeGrafter"/>
</dbReference>
<evidence type="ECO:0000313" key="6">
    <source>
        <dbReference type="Proteomes" id="UP000077037"/>
    </source>
</evidence>
<evidence type="ECO:0000256" key="1">
    <source>
        <dbReference type="SAM" id="SignalP"/>
    </source>
</evidence>
<dbReference type="AlphaFoldDB" id="A0A157SU57"/>
<dbReference type="OrthoDB" id="198978at2"/>
<dbReference type="PANTHER" id="PTHR15629:SF2">
    <property type="entry name" value="SH3 DOMAIN-CONTAINING YSC84-LIKE PROTEIN 1"/>
    <property type="match status" value="1"/>
</dbReference>
<dbReference type="RefSeq" id="WP_066133096.1">
    <property type="nucleotide sequence ID" value="NZ_FKBS01000014.1"/>
</dbReference>
<evidence type="ECO:0000259" key="2">
    <source>
        <dbReference type="Pfam" id="PF04366"/>
    </source>
</evidence>